<reference evidence="3" key="2">
    <citation type="journal article" date="2020" name="Gigascience">
        <title>An improved pig reference genome sequence to enable pig genetics and genomics research.</title>
        <authorList>
            <person name="Warr A."/>
            <person name="Affara N."/>
            <person name="Aken B."/>
            <person name="Beiki H."/>
            <person name="Bickhart D.M."/>
            <person name="Billis K."/>
            <person name="Chow W."/>
            <person name="Eory L."/>
            <person name="Finlayson H.A."/>
            <person name="Flicek P."/>
            <person name="Giron C.G."/>
            <person name="Griffin D.K."/>
            <person name="Hall R."/>
            <person name="Hannum G."/>
            <person name="Hourlier T."/>
            <person name="Howe K."/>
            <person name="Hume D.A."/>
            <person name="Izuogu O."/>
            <person name="Kim K."/>
            <person name="Koren S."/>
            <person name="Liu H."/>
            <person name="Manchanda N."/>
            <person name="Martin F.J."/>
            <person name="Nonneman D.J."/>
            <person name="O'Connor R.E."/>
            <person name="Phillippy A.M."/>
            <person name="Rohrer G.A."/>
            <person name="Rosen B.D."/>
            <person name="Rund L.A."/>
            <person name="Sargent C.A."/>
            <person name="Schook L.B."/>
            <person name="Schroeder S.G."/>
            <person name="Schwartz A.S."/>
            <person name="Skinner B.M."/>
            <person name="Talbot R."/>
            <person name="Tseng E."/>
            <person name="Tuggle C.K."/>
            <person name="Watson M."/>
            <person name="Smith T.P.L."/>
            <person name="Archibald A.L."/>
        </authorList>
    </citation>
    <scope>NUCLEOTIDE SEQUENCE [LARGE SCALE GENOMIC DNA]</scope>
    <source>
        <strain evidence="3">Duroc</strain>
    </source>
</reference>
<dbReference type="GO" id="GO:0005635">
    <property type="term" value="C:nuclear envelope"/>
    <property type="evidence" value="ECO:0007669"/>
    <property type="project" value="Ensembl"/>
</dbReference>
<dbReference type="GO" id="GO:0030501">
    <property type="term" value="P:positive regulation of bone mineralization"/>
    <property type="evidence" value="ECO:0007669"/>
    <property type="project" value="Ensembl"/>
</dbReference>
<evidence type="ECO:0000256" key="1">
    <source>
        <dbReference type="SAM" id="Phobius"/>
    </source>
</evidence>
<dbReference type="AlphaFoldDB" id="I3LEQ2"/>
<dbReference type="GO" id="GO:0005765">
    <property type="term" value="C:lysosomal membrane"/>
    <property type="evidence" value="ECO:0007669"/>
    <property type="project" value="Ensembl"/>
</dbReference>
<dbReference type="GeneTree" id="ENSGT00390000017252"/>
<dbReference type="VGNC" id="VGNC:97037">
    <property type="gene designation" value="ATRAID"/>
</dbReference>
<dbReference type="PANTHER" id="PTHR15926">
    <property type="entry name" value="ALL-TRANS RETINOIC ACID-INDUCED DIFFERENTIATION FACTOR"/>
    <property type="match status" value="1"/>
</dbReference>
<accession>I3LEQ2</accession>
<dbReference type="Ensembl" id="ENSSSCT00000023065.3">
    <property type="protein sequence ID" value="ENSSSCP00000022541.2"/>
    <property type="gene ID" value="ENSSSCG00000022058.3"/>
</dbReference>
<dbReference type="GO" id="GO:0010468">
    <property type="term" value="P:regulation of gene expression"/>
    <property type="evidence" value="ECO:0007669"/>
    <property type="project" value="Ensembl"/>
</dbReference>
<dbReference type="eggNOG" id="ENOG502S1YR">
    <property type="taxonomic scope" value="Eukaryota"/>
</dbReference>
<reference evidence="3" key="4">
    <citation type="submission" date="2025-09" db="UniProtKB">
        <authorList>
            <consortium name="Ensembl"/>
        </authorList>
    </citation>
    <scope>IDENTIFICATION</scope>
</reference>
<gene>
    <name evidence="3 5" type="primary">ATRAID</name>
</gene>
<keyword evidence="1" id="KW-0472">Membrane</keyword>
<keyword evidence="1" id="KW-1133">Transmembrane helix</keyword>
<dbReference type="PaxDb" id="9823-ENSSSCP00000022541"/>
<dbReference type="Proteomes" id="UP000008227">
    <property type="component" value="Chromosome 3"/>
</dbReference>
<dbReference type="PANTHER" id="PTHR15926:SF1">
    <property type="entry name" value="ALL-TRANS RETINOIC ACID-INDUCED DIFFERENTIATION FACTOR"/>
    <property type="match status" value="1"/>
</dbReference>
<dbReference type="InParanoid" id="I3LEQ2"/>
<dbReference type="GO" id="GO:0042910">
    <property type="term" value="F:xenobiotic transmembrane transporter activity"/>
    <property type="evidence" value="ECO:0007669"/>
    <property type="project" value="Ensembl"/>
</dbReference>
<reference evidence="4" key="1">
    <citation type="submission" date="2009-11" db="EMBL/GenBank/DDBJ databases">
        <authorList>
            <consortium name="Porcine genome sequencing project"/>
        </authorList>
    </citation>
    <scope>NUCLEOTIDE SEQUENCE [LARGE SCALE GENOMIC DNA]</scope>
    <source>
        <strain evidence="4">Duroc</strain>
    </source>
</reference>
<keyword evidence="2" id="KW-0732">Signal</keyword>
<dbReference type="HOGENOM" id="CLU_086391_0_0_1"/>
<dbReference type="GO" id="GO:0033689">
    <property type="term" value="P:negative regulation of osteoblast proliferation"/>
    <property type="evidence" value="ECO:0007669"/>
    <property type="project" value="Ensembl"/>
</dbReference>
<dbReference type="GO" id="GO:0006855">
    <property type="term" value="P:xenobiotic transmembrane transport"/>
    <property type="evidence" value="ECO:0007669"/>
    <property type="project" value="Ensembl"/>
</dbReference>
<dbReference type="GO" id="GO:0048471">
    <property type="term" value="C:perinuclear region of cytoplasm"/>
    <property type="evidence" value="ECO:0007669"/>
    <property type="project" value="Ensembl"/>
</dbReference>
<dbReference type="InterPro" id="IPR042350">
    <property type="entry name" value="ATRAID"/>
</dbReference>
<sequence>MARPGFRSPSSLVPRAAALLLVLSVPRALALPEICIQCPGDVQNLSEVALYCKQTPELMLQGRCCLNGKGTILGLDLQNCSLKDPGPDFAQAHTAVIIDLQANPFEGDWANTFRGFTQLQTLILPQGVNCPGGINAWDVVTFYITNQTCQGQRTFATALGTQKRVLRMDLVLLMVLVSCSVFVLMASMATSVCARAHSHCSCSSVFWDPQHYPFPSCFGGLNAEKPRLHEPQRSSY</sequence>
<evidence type="ECO:0000256" key="2">
    <source>
        <dbReference type="SAM" id="SignalP"/>
    </source>
</evidence>
<feature type="signal peptide" evidence="2">
    <location>
        <begin position="1"/>
        <end position="30"/>
    </location>
</feature>
<dbReference type="STRING" id="9823.ENSSSCP00000022541"/>
<dbReference type="FunCoup" id="I3LEQ2">
    <property type="interactions" value="330"/>
</dbReference>
<feature type="chain" id="PRO_5012994512" evidence="2">
    <location>
        <begin position="31"/>
        <end position="236"/>
    </location>
</feature>
<evidence type="ECO:0000313" key="4">
    <source>
        <dbReference type="Proteomes" id="UP000008227"/>
    </source>
</evidence>
<feature type="transmembrane region" description="Helical" evidence="1">
    <location>
        <begin position="170"/>
        <end position="189"/>
    </location>
</feature>
<protein>
    <submittedName>
        <fullName evidence="3">All-trans retinoic acid induced differentiation factor</fullName>
    </submittedName>
</protein>
<dbReference type="Bgee" id="ENSSSCG00000022058">
    <property type="expression patterns" value="Expressed in epididymis and 42 other cell types or tissues"/>
</dbReference>
<keyword evidence="4" id="KW-1185">Reference proteome</keyword>
<organism evidence="3 4">
    <name type="scientific">Sus scrofa</name>
    <name type="common">Pig</name>
    <dbReference type="NCBI Taxonomy" id="9823"/>
    <lineage>
        <taxon>Eukaryota</taxon>
        <taxon>Metazoa</taxon>
        <taxon>Chordata</taxon>
        <taxon>Craniata</taxon>
        <taxon>Vertebrata</taxon>
        <taxon>Euteleostomi</taxon>
        <taxon>Mammalia</taxon>
        <taxon>Eutheria</taxon>
        <taxon>Laurasiatheria</taxon>
        <taxon>Artiodactyla</taxon>
        <taxon>Suina</taxon>
        <taxon>Suidae</taxon>
        <taxon>Sus</taxon>
    </lineage>
</organism>
<evidence type="ECO:0000313" key="5">
    <source>
        <dbReference type="VGNC" id="VGNC:97037"/>
    </source>
</evidence>
<dbReference type="GO" id="GO:0042177">
    <property type="term" value="P:negative regulation of protein catabolic process"/>
    <property type="evidence" value="ECO:0007669"/>
    <property type="project" value="Ensembl"/>
</dbReference>
<dbReference type="GO" id="GO:0045669">
    <property type="term" value="P:positive regulation of osteoblast differentiation"/>
    <property type="evidence" value="ECO:0000318"/>
    <property type="project" value="GO_Central"/>
</dbReference>
<keyword evidence="1" id="KW-0812">Transmembrane</keyword>
<proteinExistence type="predicted"/>
<reference evidence="3" key="3">
    <citation type="submission" date="2025-08" db="UniProtKB">
        <authorList>
            <consortium name="Ensembl"/>
        </authorList>
    </citation>
    <scope>IDENTIFICATION</scope>
</reference>
<name>I3LEQ2_PIG</name>
<evidence type="ECO:0000313" key="3">
    <source>
        <dbReference type="Ensembl" id="ENSSSCP00000022541.2"/>
    </source>
</evidence>